<dbReference type="AlphaFoldDB" id="A0A314Z295"/>
<reference evidence="1 2" key="1">
    <citation type="submission" date="2018-02" db="EMBL/GenBank/DDBJ databases">
        <title>Draft genome of wild Prunus yedoensis var. nudiflora.</title>
        <authorList>
            <person name="Baek S."/>
            <person name="Kim J.-H."/>
            <person name="Choi K."/>
            <person name="Kim G.-B."/>
            <person name="Cho A."/>
            <person name="Jang H."/>
            <person name="Shin C.-H."/>
            <person name="Yu H.-J."/>
            <person name="Mun J.-H."/>
        </authorList>
    </citation>
    <scope>NUCLEOTIDE SEQUENCE [LARGE SCALE GENOMIC DNA]</scope>
    <source>
        <strain evidence="2">cv. Jeju island</strain>
        <tissue evidence="1">Leaf</tissue>
    </source>
</reference>
<evidence type="ECO:0000313" key="1">
    <source>
        <dbReference type="EMBL" id="PQP95795.1"/>
    </source>
</evidence>
<gene>
    <name evidence="1" type="ORF">Pyn_08292</name>
</gene>
<comment type="caution">
    <text evidence="1">The sequence shown here is derived from an EMBL/GenBank/DDBJ whole genome shotgun (WGS) entry which is preliminary data.</text>
</comment>
<keyword evidence="2" id="KW-1185">Reference proteome</keyword>
<accession>A0A314Z295</accession>
<sequence length="99" mass="11717">MERLSCTELWSHRSHRFRHSGRRDFTREEVIGDEQRKRGMEDNEIRVPNAYKTELLYPETHTIPQQDQALQANWNFPIFTPNVSLCSKIEAILILPLPL</sequence>
<name>A0A314Z295_PRUYE</name>
<dbReference type="Proteomes" id="UP000250321">
    <property type="component" value="Unassembled WGS sequence"/>
</dbReference>
<evidence type="ECO:0000313" key="2">
    <source>
        <dbReference type="Proteomes" id="UP000250321"/>
    </source>
</evidence>
<protein>
    <submittedName>
        <fullName evidence="1">Uncharacterized protein</fullName>
    </submittedName>
</protein>
<proteinExistence type="predicted"/>
<dbReference type="EMBL" id="PJQY01002187">
    <property type="protein sequence ID" value="PQP95795.1"/>
    <property type="molecule type" value="Genomic_DNA"/>
</dbReference>
<organism evidence="1 2">
    <name type="scientific">Prunus yedoensis var. nudiflora</name>
    <dbReference type="NCBI Taxonomy" id="2094558"/>
    <lineage>
        <taxon>Eukaryota</taxon>
        <taxon>Viridiplantae</taxon>
        <taxon>Streptophyta</taxon>
        <taxon>Embryophyta</taxon>
        <taxon>Tracheophyta</taxon>
        <taxon>Spermatophyta</taxon>
        <taxon>Magnoliopsida</taxon>
        <taxon>eudicotyledons</taxon>
        <taxon>Gunneridae</taxon>
        <taxon>Pentapetalae</taxon>
        <taxon>rosids</taxon>
        <taxon>fabids</taxon>
        <taxon>Rosales</taxon>
        <taxon>Rosaceae</taxon>
        <taxon>Amygdaloideae</taxon>
        <taxon>Amygdaleae</taxon>
        <taxon>Prunus</taxon>
    </lineage>
</organism>